<accession>A0AAD1ZDD4</accession>
<keyword evidence="3" id="KW-1185">Reference proteome</keyword>
<gene>
    <name evidence="2" type="ORF">FPE_LOCUS14940</name>
</gene>
<feature type="compositionally biased region" description="Polar residues" evidence="1">
    <location>
        <begin position="1156"/>
        <end position="1169"/>
    </location>
</feature>
<feature type="compositionally biased region" description="Polar residues" evidence="1">
    <location>
        <begin position="1184"/>
        <end position="1194"/>
    </location>
</feature>
<reference evidence="2" key="1">
    <citation type="submission" date="2023-05" db="EMBL/GenBank/DDBJ databases">
        <authorList>
            <person name="Huff M."/>
        </authorList>
    </citation>
    <scope>NUCLEOTIDE SEQUENCE</scope>
</reference>
<feature type="compositionally biased region" description="Basic and acidic residues" evidence="1">
    <location>
        <begin position="600"/>
        <end position="609"/>
    </location>
</feature>
<sequence>MTGNANARFEMTLDSPDSSFAGGYQSGPRGNYSGSSLNRSGSFREIAESRMFGSGKATSRGSAMSAGDNPALSQSLMLEPIVMGDHKYPRSVELRRILGFSVGSSLENNSFGADHLKTSPPVVMEELKRFRASVLLTLVSKLDKFFSSDSPFFFLRNPDTGLLYGRAKKLDEHLNKLNKYLDSMTPKKQHRNVLLTNDRSASSNSKMGTQMIRSPAELVAHKFEDGPKNIVLNKRLRTSIAETRAEFRDNGLLRQPLAMPKERGLIKNSSADAKLTAAGESWDRKMRRKRSVGAVFSRPIDSDVDLKRTMHHKLISEPGGGNKLDPISSPAGSSAHATPKTEQEKSFLSRNLHPVQNKERGLGKGNIQLNNGEENLAVCPSPVVKGKASRAPRNGSTRGPNSASNVPRISGALESWEQPQGVNINPSIGSYNNRKRGIPAGSSPLPITHWVVQRPQKNTRTRRTNLVPISNHDEAQMQSKECSPSDLGARLNSGVTNVSLLSRSAATGTHNFKVKTEKFSSPARLYESEESVAGEHRLKERGVGSVYVEEEDENGAQNIVSSAILTKKNKFVVKEKKGDGVQRQGQSGGVLPFSRPSISPRREKLDKAVATKPLQSARSGSDKNGSKSGRLLKKLSDRKGFSCLVHVANGASPDFNGESEDDHEELLEAANFACNSTVLACSSPYWKKVEALFASISPDERSYLSQQLKLEDEYSGSLNQIFGPGNNILWKMGDHGHEEIPAFNSFSGERNGHKRNQIRRKDSSEEFAQQLQDSSLIGSLDTEGCTPLYQRVLSALIVEDEIEGCKENGFGRSRSSSDDVCFIIDSESKSRSLQNFSEPIVGIQTQKNGNPNQFFSCNENTDNNRVRSARVHPCNSELLHGEGGYEHSQVEVLARLSGCDHASRSSQTKSNGISSSDSQYDEMCLEDKLVLELQSVGLYLETMPSLDDKEDEVINQEIVQLERGLHQKIGKKKMCLDKLYKAIQAENDAEKRNPEQVAMDKLVELAYQKLLATRGRGIAKVSKQSALAFAKRTLSRCQKFEDSGASCFAEPALRDIVYAAPPRASEPELLPDANLEVVNGSLPGCTNGSSVDLSEASGHQSDHDFAKNGPTNRGKKKEVLLDDVGGAVFRSTSTLGISGDAKGKRSERDRDRETSIRNPASKNGRSSMGGSKGERKMKSKPKQKTAQLSASGNGFVNKRDVRLIASDNGPPDSSKETKKSMDFPNLPLNDINSIELGVDSDIGVTHDFSSLFNFDEDGLQDHDSIGLEIPMDDLSSIMFDH</sequence>
<feature type="region of interest" description="Disordered" evidence="1">
    <location>
        <begin position="1088"/>
        <end position="1119"/>
    </location>
</feature>
<name>A0AAD1ZDD4_9LAMI</name>
<dbReference type="EMBL" id="OU503044">
    <property type="protein sequence ID" value="CAI9767510.1"/>
    <property type="molecule type" value="Genomic_DNA"/>
</dbReference>
<dbReference type="PANTHER" id="PTHR31115">
    <property type="entry name" value="OS05G0107300 PROTEIN"/>
    <property type="match status" value="1"/>
</dbReference>
<feature type="region of interest" description="Disordered" evidence="1">
    <location>
        <begin position="576"/>
        <end position="629"/>
    </location>
</feature>
<evidence type="ECO:0000313" key="2">
    <source>
        <dbReference type="EMBL" id="CAI9767510.1"/>
    </source>
</evidence>
<protein>
    <submittedName>
        <fullName evidence="2">Uncharacterized protein</fullName>
    </submittedName>
</protein>
<organism evidence="2 3">
    <name type="scientific">Fraxinus pennsylvanica</name>
    <dbReference type="NCBI Taxonomy" id="56036"/>
    <lineage>
        <taxon>Eukaryota</taxon>
        <taxon>Viridiplantae</taxon>
        <taxon>Streptophyta</taxon>
        <taxon>Embryophyta</taxon>
        <taxon>Tracheophyta</taxon>
        <taxon>Spermatophyta</taxon>
        <taxon>Magnoliopsida</taxon>
        <taxon>eudicotyledons</taxon>
        <taxon>Gunneridae</taxon>
        <taxon>Pentapetalae</taxon>
        <taxon>asterids</taxon>
        <taxon>lamiids</taxon>
        <taxon>Lamiales</taxon>
        <taxon>Oleaceae</taxon>
        <taxon>Oleeae</taxon>
        <taxon>Fraxinus</taxon>
    </lineage>
</organism>
<dbReference type="PANTHER" id="PTHR31115:SF2">
    <property type="entry name" value="OS05G0107300 PROTEIN"/>
    <property type="match status" value="1"/>
</dbReference>
<dbReference type="Proteomes" id="UP000834106">
    <property type="component" value="Chromosome 9"/>
</dbReference>
<evidence type="ECO:0000313" key="3">
    <source>
        <dbReference type="Proteomes" id="UP000834106"/>
    </source>
</evidence>
<feature type="region of interest" description="Disordered" evidence="1">
    <location>
        <begin position="314"/>
        <end position="350"/>
    </location>
</feature>
<feature type="compositionally biased region" description="Polar residues" evidence="1">
    <location>
        <begin position="394"/>
        <end position="407"/>
    </location>
</feature>
<feature type="region of interest" description="Disordered" evidence="1">
    <location>
        <begin position="17"/>
        <end position="38"/>
    </location>
</feature>
<proteinExistence type="predicted"/>
<feature type="compositionally biased region" description="Basic and acidic residues" evidence="1">
    <location>
        <begin position="1141"/>
        <end position="1155"/>
    </location>
</feature>
<feature type="region of interest" description="Disordered" evidence="1">
    <location>
        <begin position="384"/>
        <end position="407"/>
    </location>
</feature>
<evidence type="ECO:0000256" key="1">
    <source>
        <dbReference type="SAM" id="MobiDB-lite"/>
    </source>
</evidence>
<feature type="region of interest" description="Disordered" evidence="1">
    <location>
        <begin position="1134"/>
        <end position="1224"/>
    </location>
</feature>